<proteinExistence type="predicted"/>
<organism evidence="9 10">
    <name type="scientific">Nicrophorus vespilloides</name>
    <name type="common">Boreal carrion beetle</name>
    <dbReference type="NCBI Taxonomy" id="110193"/>
    <lineage>
        <taxon>Eukaryota</taxon>
        <taxon>Metazoa</taxon>
        <taxon>Ecdysozoa</taxon>
        <taxon>Arthropoda</taxon>
        <taxon>Hexapoda</taxon>
        <taxon>Insecta</taxon>
        <taxon>Pterygota</taxon>
        <taxon>Neoptera</taxon>
        <taxon>Endopterygota</taxon>
        <taxon>Coleoptera</taxon>
        <taxon>Polyphaga</taxon>
        <taxon>Staphyliniformia</taxon>
        <taxon>Silphidae</taxon>
        <taxon>Nicrophorinae</taxon>
        <taxon>Nicrophorus</taxon>
    </lineage>
</organism>
<feature type="region of interest" description="Disordered" evidence="6">
    <location>
        <begin position="463"/>
        <end position="491"/>
    </location>
</feature>
<dbReference type="Pfam" id="PF00615">
    <property type="entry name" value="RGS"/>
    <property type="match status" value="1"/>
</dbReference>
<protein>
    <submittedName>
        <fullName evidence="10">Axin isoform X2</fullName>
    </submittedName>
</protein>
<keyword evidence="2" id="KW-0963">Cytoplasm</keyword>
<dbReference type="SMART" id="SM00021">
    <property type="entry name" value="DAX"/>
    <property type="match status" value="1"/>
</dbReference>
<dbReference type="RefSeq" id="XP_017770968.1">
    <property type="nucleotide sequence ID" value="XM_017915479.1"/>
</dbReference>
<evidence type="ECO:0000313" key="10">
    <source>
        <dbReference type="RefSeq" id="XP_017770968.1"/>
    </source>
</evidence>
<feature type="compositionally biased region" description="Low complexity" evidence="6">
    <location>
        <begin position="520"/>
        <end position="533"/>
    </location>
</feature>
<feature type="compositionally biased region" description="Pro residues" evidence="6">
    <location>
        <begin position="557"/>
        <end position="566"/>
    </location>
</feature>
<feature type="region of interest" description="Disordered" evidence="6">
    <location>
        <begin position="578"/>
        <end position="620"/>
    </location>
</feature>
<dbReference type="SMART" id="SM00315">
    <property type="entry name" value="RGS"/>
    <property type="match status" value="1"/>
</dbReference>
<evidence type="ECO:0000256" key="1">
    <source>
        <dbReference type="ARBA" id="ARBA00004496"/>
    </source>
</evidence>
<evidence type="ECO:0000256" key="5">
    <source>
        <dbReference type="SAM" id="Coils"/>
    </source>
</evidence>
<dbReference type="InterPro" id="IPR044926">
    <property type="entry name" value="RGS_subdomain_2"/>
</dbReference>
<dbReference type="Proteomes" id="UP000695000">
    <property type="component" value="Unplaced"/>
</dbReference>
<comment type="subcellular location">
    <subcellularLocation>
        <location evidence="1">Cytoplasm</location>
    </subcellularLocation>
</comment>
<feature type="coiled-coil region" evidence="5">
    <location>
        <begin position="346"/>
        <end position="379"/>
    </location>
</feature>
<feature type="domain" description="RGS" evidence="7">
    <location>
        <begin position="91"/>
        <end position="206"/>
    </location>
</feature>
<dbReference type="Pfam" id="PF00778">
    <property type="entry name" value="DIX"/>
    <property type="match status" value="1"/>
</dbReference>
<dbReference type="InterPro" id="IPR036305">
    <property type="entry name" value="RGS_sf"/>
</dbReference>
<evidence type="ECO:0000256" key="3">
    <source>
        <dbReference type="ARBA" id="ARBA00022687"/>
    </source>
</evidence>
<evidence type="ECO:0000259" key="8">
    <source>
        <dbReference type="PROSITE" id="PS50841"/>
    </source>
</evidence>
<dbReference type="Gene3D" id="2.40.240.130">
    <property type="match status" value="1"/>
</dbReference>
<dbReference type="InterPro" id="IPR016137">
    <property type="entry name" value="RGS"/>
</dbReference>
<evidence type="ECO:0000256" key="2">
    <source>
        <dbReference type="ARBA" id="ARBA00022490"/>
    </source>
</evidence>
<feature type="region of interest" description="Disordered" evidence="6">
    <location>
        <begin position="518"/>
        <end position="566"/>
    </location>
</feature>
<feature type="region of interest" description="Disordered" evidence="6">
    <location>
        <begin position="244"/>
        <end position="263"/>
    </location>
</feature>
<dbReference type="PANTHER" id="PTHR46102">
    <property type="entry name" value="AXIN"/>
    <property type="match status" value="1"/>
</dbReference>
<reference evidence="10" key="1">
    <citation type="submission" date="2025-08" db="UniProtKB">
        <authorList>
            <consortium name="RefSeq"/>
        </authorList>
    </citation>
    <scope>IDENTIFICATION</scope>
    <source>
        <tissue evidence="10">Whole Larva</tissue>
    </source>
</reference>
<feature type="domain" description="DIX" evidence="8">
    <location>
        <begin position="620"/>
        <end position="702"/>
    </location>
</feature>
<evidence type="ECO:0000259" key="7">
    <source>
        <dbReference type="PROSITE" id="PS50132"/>
    </source>
</evidence>
<gene>
    <name evidence="10" type="primary">LOC108558537</name>
</gene>
<evidence type="ECO:0000256" key="6">
    <source>
        <dbReference type="SAM" id="MobiDB-lite"/>
    </source>
</evidence>
<dbReference type="InterPro" id="IPR043581">
    <property type="entry name" value="Axin-like"/>
</dbReference>
<feature type="compositionally biased region" description="Polar residues" evidence="6">
    <location>
        <begin position="470"/>
        <end position="491"/>
    </location>
</feature>
<dbReference type="SUPFAM" id="SSF48097">
    <property type="entry name" value="Regulator of G-protein signaling, RGS"/>
    <property type="match status" value="1"/>
</dbReference>
<accession>A0ABM1M8R8</accession>
<sequence>MSRRQQNPSHVFDSGVFDRKSPRPPVPGEERVPYVSDFGQMEYHPSPKSGHPRKTVVQNDYKSSSESIASREERCYDGNASPLACLEWARSLHCLLEDPDGVDLFKEYLKEEGKPHVDALEFWFACEGLREQSEPNRTQLIKFIYKRFFIKSALPIGEDCKREVTRRVKSSEVQNVYDEAQAQVERHINFTTYANFIKSDKYLYYIQTVQNPTGGDLRSSREASLACSVDPLPIIYEDSEFSQQQQLAHGHTPGTGCTSTGYDTPTLDGPMKLTKDMLLLTQKNRAMDVRPKPEAYAANDERHRAARRVRQNAAMNRETHMQETLIPRTQRQDMEKCRPLPPDQFANILIDKLENLKRNQDQQERLRRKMKENENAVNVNDKSRRGAQFRELAKVMRERLQVEDDTDQGILDAHVCRVFPDKPARLDKDGFSLYSCDSGNVHDYAEGSDHVKVMVKSKSMPERDRFMRGNNPNRRCSVTSSKKTLNDFTDSGVSVYSDVPPTAHAKNQRLWHQDVDCRNSASYTSSEPSSSSSSKHRPHPIMNAAASPTTNRHMPDPGMPLLPPPNIDEQLEEARRRLKEDDMRTRSRQRKYYPEMQTQSSQSTLRKSMRGPRPSTNDSEEVTSVVFSFCDERLPYRTKIPGRQITLRQFKEYLPKKGNYEYFFKTECEELDKQAIQLKVSNDTDVLPLWEGRINALVKPID</sequence>
<evidence type="ECO:0000313" key="9">
    <source>
        <dbReference type="Proteomes" id="UP000695000"/>
    </source>
</evidence>
<feature type="region of interest" description="Disordered" evidence="6">
    <location>
        <begin position="1"/>
        <end position="63"/>
    </location>
</feature>
<dbReference type="InterPro" id="IPR038207">
    <property type="entry name" value="DIX_dom_sf"/>
</dbReference>
<dbReference type="InterPro" id="IPR001158">
    <property type="entry name" value="DIX"/>
</dbReference>
<dbReference type="PROSITE" id="PS50841">
    <property type="entry name" value="DIX"/>
    <property type="match status" value="1"/>
</dbReference>
<feature type="compositionally biased region" description="Polar residues" evidence="6">
    <location>
        <begin position="596"/>
        <end position="606"/>
    </location>
</feature>
<dbReference type="InterPro" id="IPR024066">
    <property type="entry name" value="RGS_subdom1/3"/>
</dbReference>
<name>A0ABM1M8R8_NICVS</name>
<dbReference type="PANTHER" id="PTHR46102:SF2">
    <property type="entry name" value="AXIN"/>
    <property type="match status" value="1"/>
</dbReference>
<dbReference type="SUPFAM" id="SSF54236">
    <property type="entry name" value="Ubiquitin-like"/>
    <property type="match status" value="1"/>
</dbReference>
<dbReference type="GeneID" id="108558537"/>
<dbReference type="Gene3D" id="1.10.196.10">
    <property type="match status" value="1"/>
</dbReference>
<dbReference type="InterPro" id="IPR029071">
    <property type="entry name" value="Ubiquitin-like_domsf"/>
</dbReference>
<evidence type="ECO:0000256" key="4">
    <source>
        <dbReference type="PROSITE-ProRule" id="PRU00069"/>
    </source>
</evidence>
<dbReference type="PROSITE" id="PS50132">
    <property type="entry name" value="RGS"/>
    <property type="match status" value="1"/>
</dbReference>
<keyword evidence="3 4" id="KW-0879">Wnt signaling pathway</keyword>
<keyword evidence="5" id="KW-0175">Coiled coil</keyword>
<keyword evidence="9" id="KW-1185">Reference proteome</keyword>
<dbReference type="Gene3D" id="1.10.167.10">
    <property type="entry name" value="Regulator of G-protein Signalling 4, domain 2"/>
    <property type="match status" value="1"/>
</dbReference>